<dbReference type="AlphaFoldDB" id="A0A2Z6TEB6"/>
<dbReference type="SMART" id="SM00490">
    <property type="entry name" value="HELICc"/>
    <property type="match status" value="1"/>
</dbReference>
<evidence type="ECO:0000256" key="4">
    <source>
        <dbReference type="ARBA" id="ARBA00022741"/>
    </source>
</evidence>
<dbReference type="NCBIfam" id="NF003673">
    <property type="entry name" value="PRK05298.1"/>
    <property type="match status" value="1"/>
</dbReference>
<dbReference type="InterPro" id="IPR004807">
    <property type="entry name" value="UvrB"/>
</dbReference>
<evidence type="ECO:0000259" key="16">
    <source>
        <dbReference type="PROSITE" id="PS51192"/>
    </source>
</evidence>
<dbReference type="GO" id="GO:0005737">
    <property type="term" value="C:cytoplasm"/>
    <property type="evidence" value="ECO:0007669"/>
    <property type="project" value="UniProtKB-SubCell"/>
</dbReference>
<evidence type="ECO:0000256" key="3">
    <source>
        <dbReference type="ARBA" id="ARBA00022490"/>
    </source>
</evidence>
<evidence type="ECO:0000256" key="2">
    <source>
        <dbReference type="ARBA" id="ARBA00008533"/>
    </source>
</evidence>
<dbReference type="InterPro" id="IPR006935">
    <property type="entry name" value="Helicase/UvrB_N"/>
</dbReference>
<keyword evidence="5 12" id="KW-0227">DNA damage</keyword>
<dbReference type="SUPFAM" id="SSF46600">
    <property type="entry name" value="C-terminal UvrC-binding domain of UvrB"/>
    <property type="match status" value="1"/>
</dbReference>
<evidence type="ECO:0000256" key="6">
    <source>
        <dbReference type="ARBA" id="ARBA00022769"/>
    </source>
</evidence>
<comment type="subcellular location">
    <subcellularLocation>
        <location evidence="1 12 13">Cytoplasm</location>
    </subcellularLocation>
</comment>
<proteinExistence type="inferred from homology"/>
<evidence type="ECO:0000256" key="9">
    <source>
        <dbReference type="ARBA" id="ARBA00023204"/>
    </source>
</evidence>
<dbReference type="Pfam" id="PF17757">
    <property type="entry name" value="UvrB_inter"/>
    <property type="match status" value="1"/>
</dbReference>
<dbReference type="Pfam" id="PF02151">
    <property type="entry name" value="UVR"/>
    <property type="match status" value="1"/>
</dbReference>
<keyword evidence="6 12" id="KW-0228">DNA excision</keyword>
<evidence type="ECO:0000256" key="1">
    <source>
        <dbReference type="ARBA" id="ARBA00004496"/>
    </source>
</evidence>
<dbReference type="InterPro" id="IPR001650">
    <property type="entry name" value="Helicase_C-like"/>
</dbReference>
<dbReference type="InterPro" id="IPR036876">
    <property type="entry name" value="UVR_dom_sf"/>
</dbReference>
<comment type="similarity">
    <text evidence="2 12 13">Belongs to the UvrB family.</text>
</comment>
<dbReference type="CDD" id="cd18790">
    <property type="entry name" value="SF2_C_UvrB"/>
    <property type="match status" value="1"/>
</dbReference>
<dbReference type="RefSeq" id="WP_117118724.1">
    <property type="nucleotide sequence ID" value="NZ_BFBY01000012.1"/>
</dbReference>
<dbReference type="GO" id="GO:0006289">
    <property type="term" value="P:nucleotide-excision repair"/>
    <property type="evidence" value="ECO:0007669"/>
    <property type="project" value="UniProtKB-UniRule"/>
</dbReference>
<protein>
    <recommendedName>
        <fullName evidence="11 12">UvrABC system protein B</fullName>
        <shortName evidence="12">Protein UvrB</shortName>
    </recommendedName>
    <alternativeName>
        <fullName evidence="12">Excinuclease ABC subunit B</fullName>
    </alternativeName>
</protein>
<evidence type="ECO:0000256" key="12">
    <source>
        <dbReference type="HAMAP-Rule" id="MF_00204"/>
    </source>
</evidence>
<keyword evidence="12 13" id="KW-0742">SOS response</keyword>
<evidence type="ECO:0000259" key="15">
    <source>
        <dbReference type="PROSITE" id="PS50151"/>
    </source>
</evidence>
<dbReference type="InterPro" id="IPR041471">
    <property type="entry name" value="UvrB_inter"/>
</dbReference>
<dbReference type="GO" id="GO:0009380">
    <property type="term" value="C:excinuclease repair complex"/>
    <property type="evidence" value="ECO:0007669"/>
    <property type="project" value="InterPro"/>
</dbReference>
<dbReference type="Pfam" id="PF12344">
    <property type="entry name" value="UvrB"/>
    <property type="match status" value="1"/>
</dbReference>
<feature type="domain" description="Helicase C-terminal" evidence="17">
    <location>
        <begin position="435"/>
        <end position="601"/>
    </location>
</feature>
<dbReference type="CDD" id="cd17916">
    <property type="entry name" value="DEXHc_UvrB"/>
    <property type="match status" value="1"/>
</dbReference>
<dbReference type="Pfam" id="PF04851">
    <property type="entry name" value="ResIII"/>
    <property type="match status" value="1"/>
</dbReference>
<keyword evidence="4 12" id="KW-0547">Nucleotide-binding</keyword>
<dbReference type="GO" id="GO:0016887">
    <property type="term" value="F:ATP hydrolysis activity"/>
    <property type="evidence" value="ECO:0007669"/>
    <property type="project" value="InterPro"/>
</dbReference>
<dbReference type="PROSITE" id="PS51194">
    <property type="entry name" value="HELICASE_CTER"/>
    <property type="match status" value="1"/>
</dbReference>
<sequence length="681" mass="77764">MIRRQKDKKFELVSKYKPAGDQAQAIDKLTTGFQNGKKEQILQGATGTGKTFTMANVIANLNKPTLVLSHNKTLVGQLYSEFKEFFSHNAVEYFVSYYDYYQPEAYVPSSDTYIEKDSSINDEIDQLRHAATSALMERNDTIVVASVSSIFGLGDPREYARSVISLREGQEYGRDTLLRDLVNIQYDRNDIDFQRGRFRVRGDVVEIFPAGNSEHAYRVEFFGDEIDRIVEVDSLTGEIIGEREQVSLFPATHFMTNEENMARALGSIKDELDLQVKKFEGEGKLLEAQRIKQRTTYDMEMMSEVGYTNGIENYSRHMDGRKPGQPPYTLLDFFPDDFLILIDESHATMPELKAMYNGDRKRKETLIDYGFRLPSALDNRPLKLEEFEKHVNQIMYVSATPGDYELNRTDSVVEQIIRPTGLLDPKIQVRPINGQIDDLVGEINKRIQKNERVFVTTLTKKMSEDLTDYLKDLGIKVRYLHSDIKTLERLQIIRDLRLGKFDVLVGINLLREGIDVPEVSLVAILDADKEGFLRSTRPLIQITGRAARNAHGEVIMYADTITDSMRVAIDETNRRRQLQEQFNKEHGITPKTIVKPIRDVISATKAVDDNEEQTESFSDLNFDELTVKQKKAMIKTLTDQMQTAAKKLDFEEAANLRDAIQDLQNQVHTKKTKKGGSLSGK</sequence>
<evidence type="ECO:0000256" key="13">
    <source>
        <dbReference type="RuleBase" id="RU003587"/>
    </source>
</evidence>
<feature type="coiled-coil region" evidence="14">
    <location>
        <begin position="627"/>
        <end position="673"/>
    </location>
</feature>
<dbReference type="GO" id="GO:0009432">
    <property type="term" value="P:SOS response"/>
    <property type="evidence" value="ECO:0007669"/>
    <property type="project" value="UniProtKB-UniRule"/>
</dbReference>
<keyword evidence="7 12" id="KW-0067">ATP-binding</keyword>
<dbReference type="HAMAP" id="MF_00204">
    <property type="entry name" value="UvrB"/>
    <property type="match status" value="1"/>
</dbReference>
<dbReference type="SUPFAM" id="SSF52540">
    <property type="entry name" value="P-loop containing nucleoside triphosphate hydrolases"/>
    <property type="match status" value="2"/>
</dbReference>
<comment type="caution">
    <text evidence="18">The sequence shown here is derived from an EMBL/GenBank/DDBJ whole genome shotgun (WGS) entry which is preliminary data.</text>
</comment>
<dbReference type="GO" id="GO:0005524">
    <property type="term" value="F:ATP binding"/>
    <property type="evidence" value="ECO:0007669"/>
    <property type="project" value="UniProtKB-UniRule"/>
</dbReference>
<dbReference type="EMBL" id="BFBY01000012">
    <property type="protein sequence ID" value="GBG05395.1"/>
    <property type="molecule type" value="Genomic_DNA"/>
</dbReference>
<comment type="function">
    <text evidence="12">The UvrABC repair system catalyzes the recognition and processing of DNA lesions. A damage recognition complex composed of 2 UvrA and 2 UvrB subunits scans DNA for abnormalities. Upon binding of the UvrA(2)B(2) complex to a putative damaged site, the DNA wraps around one UvrB monomer. DNA wrap is dependent on ATP binding by UvrB and probably causes local melting of the DNA helix, facilitating insertion of UvrB beta-hairpin between the DNA strands. Then UvrB probes one DNA strand for the presence of a lesion. If a lesion is found the UvrA subunits dissociate and the UvrB-DNA preincision complex is formed. This complex is subsequently bound by UvrC and the second UvrB is released. If no lesion is found, the DNA wraps around the other UvrB subunit that will check the other stand for damage.</text>
</comment>
<comment type="subunit">
    <text evidence="10 12 13">Forms a heterotetramer with UvrA during the search for lesions. Interacts with UvrC in an incision complex.</text>
</comment>
<dbReference type="SMART" id="SM00487">
    <property type="entry name" value="DEXDc"/>
    <property type="match status" value="1"/>
</dbReference>
<dbReference type="PROSITE" id="PS51192">
    <property type="entry name" value="HELICASE_ATP_BIND_1"/>
    <property type="match status" value="1"/>
</dbReference>
<organism evidence="18 19">
    <name type="scientific">Lactobacillus rodentium</name>
    <dbReference type="NCBI Taxonomy" id="947835"/>
    <lineage>
        <taxon>Bacteria</taxon>
        <taxon>Bacillati</taxon>
        <taxon>Bacillota</taxon>
        <taxon>Bacilli</taxon>
        <taxon>Lactobacillales</taxon>
        <taxon>Lactobacillaceae</taxon>
        <taxon>Lactobacillus</taxon>
    </lineage>
</organism>
<keyword evidence="14" id="KW-0175">Coiled coil</keyword>
<dbReference type="InterPro" id="IPR014001">
    <property type="entry name" value="Helicase_ATP-bd"/>
</dbReference>
<evidence type="ECO:0000313" key="18">
    <source>
        <dbReference type="EMBL" id="GBG05395.1"/>
    </source>
</evidence>
<dbReference type="Pfam" id="PF00271">
    <property type="entry name" value="Helicase_C"/>
    <property type="match status" value="1"/>
</dbReference>
<dbReference type="InterPro" id="IPR001943">
    <property type="entry name" value="UVR_dom"/>
</dbReference>
<dbReference type="Gene3D" id="3.40.50.300">
    <property type="entry name" value="P-loop containing nucleotide triphosphate hydrolases"/>
    <property type="match status" value="3"/>
</dbReference>
<keyword evidence="8 12" id="KW-0267">Excision nuclease</keyword>
<evidence type="ECO:0000259" key="17">
    <source>
        <dbReference type="PROSITE" id="PS51194"/>
    </source>
</evidence>
<evidence type="ECO:0000256" key="8">
    <source>
        <dbReference type="ARBA" id="ARBA00022881"/>
    </source>
</evidence>
<dbReference type="PROSITE" id="PS50151">
    <property type="entry name" value="UVR"/>
    <property type="match status" value="1"/>
</dbReference>
<dbReference type="InterPro" id="IPR024759">
    <property type="entry name" value="UvrB_YAD/RRR_dom"/>
</dbReference>
<evidence type="ECO:0000256" key="5">
    <source>
        <dbReference type="ARBA" id="ARBA00022763"/>
    </source>
</evidence>
<feature type="short sequence motif" description="Beta-hairpin" evidence="12">
    <location>
        <begin position="97"/>
        <end position="120"/>
    </location>
</feature>
<dbReference type="GO" id="GO:0003677">
    <property type="term" value="F:DNA binding"/>
    <property type="evidence" value="ECO:0007669"/>
    <property type="project" value="UniProtKB-UniRule"/>
</dbReference>
<dbReference type="PANTHER" id="PTHR24029:SF0">
    <property type="entry name" value="UVRABC SYSTEM PROTEIN B"/>
    <property type="match status" value="1"/>
</dbReference>
<keyword evidence="9 12" id="KW-0234">DNA repair</keyword>
<gene>
    <name evidence="12 18" type="primary">uvrB</name>
    <name evidence="18" type="ORF">LrDSM24759_13090</name>
</gene>
<dbReference type="GO" id="GO:0009381">
    <property type="term" value="F:excinuclease ABC activity"/>
    <property type="evidence" value="ECO:0007669"/>
    <property type="project" value="UniProtKB-UniRule"/>
</dbReference>
<dbReference type="InterPro" id="IPR027417">
    <property type="entry name" value="P-loop_NTPase"/>
</dbReference>
<dbReference type="OrthoDB" id="9806651at2"/>
<feature type="domain" description="Helicase ATP-binding" evidence="16">
    <location>
        <begin position="31"/>
        <end position="188"/>
    </location>
</feature>
<dbReference type="NCBIfam" id="TIGR00631">
    <property type="entry name" value="uvrb"/>
    <property type="match status" value="1"/>
</dbReference>
<dbReference type="PANTHER" id="PTHR24029">
    <property type="entry name" value="UVRABC SYSTEM PROTEIN B"/>
    <property type="match status" value="1"/>
</dbReference>
<feature type="binding site" evidence="12">
    <location>
        <begin position="44"/>
        <end position="51"/>
    </location>
    <ligand>
        <name>ATP</name>
        <dbReference type="ChEBI" id="CHEBI:30616"/>
    </ligand>
</feature>
<reference evidence="19" key="1">
    <citation type="submission" date="2018-03" db="EMBL/GenBank/DDBJ databases">
        <title>New taxa in the Lactobacillus gasseri group.</title>
        <authorList>
            <person name="Tanizawa Y."/>
            <person name="Tohno M."/>
            <person name="Endo A."/>
            <person name="Arita M."/>
        </authorList>
    </citation>
    <scope>NUCLEOTIDE SEQUENCE [LARGE SCALE GENOMIC DNA]</scope>
    <source>
        <strain evidence="19">DSM 24759</strain>
    </source>
</reference>
<evidence type="ECO:0000256" key="10">
    <source>
        <dbReference type="ARBA" id="ARBA00026033"/>
    </source>
</evidence>
<evidence type="ECO:0000256" key="14">
    <source>
        <dbReference type="SAM" id="Coils"/>
    </source>
</evidence>
<evidence type="ECO:0000256" key="7">
    <source>
        <dbReference type="ARBA" id="ARBA00022840"/>
    </source>
</evidence>
<comment type="domain">
    <text evidence="12">The beta-hairpin motif is involved in DNA binding.</text>
</comment>
<keyword evidence="3 12" id="KW-0963">Cytoplasm</keyword>
<dbReference type="Proteomes" id="UP000257317">
    <property type="component" value="Unassembled WGS sequence"/>
</dbReference>
<name>A0A2Z6TEB6_9LACO</name>
<feature type="domain" description="UVR" evidence="15">
    <location>
        <begin position="631"/>
        <end position="666"/>
    </location>
</feature>
<evidence type="ECO:0000313" key="19">
    <source>
        <dbReference type="Proteomes" id="UP000257317"/>
    </source>
</evidence>
<keyword evidence="19" id="KW-1185">Reference proteome</keyword>
<evidence type="ECO:0000256" key="11">
    <source>
        <dbReference type="ARBA" id="ARBA00029504"/>
    </source>
</evidence>
<dbReference type="Gene3D" id="4.10.860.10">
    <property type="entry name" value="UVR domain"/>
    <property type="match status" value="1"/>
</dbReference>
<accession>A0A2Z6TEB6</accession>